<name>A0A0D2K034_9EURO</name>
<feature type="compositionally biased region" description="Acidic residues" evidence="1">
    <location>
        <begin position="114"/>
        <end position="123"/>
    </location>
</feature>
<feature type="region of interest" description="Disordered" evidence="1">
    <location>
        <begin position="213"/>
        <end position="250"/>
    </location>
</feature>
<dbReference type="EMBL" id="KN848069">
    <property type="protein sequence ID" value="KIX99162.1"/>
    <property type="molecule type" value="Genomic_DNA"/>
</dbReference>
<protein>
    <submittedName>
        <fullName evidence="2">Uncharacterized protein</fullName>
    </submittedName>
</protein>
<evidence type="ECO:0000313" key="3">
    <source>
        <dbReference type="Proteomes" id="UP000053411"/>
    </source>
</evidence>
<organism evidence="2 3">
    <name type="scientific">Fonsecaea multimorphosa CBS 102226</name>
    <dbReference type="NCBI Taxonomy" id="1442371"/>
    <lineage>
        <taxon>Eukaryota</taxon>
        <taxon>Fungi</taxon>
        <taxon>Dikarya</taxon>
        <taxon>Ascomycota</taxon>
        <taxon>Pezizomycotina</taxon>
        <taxon>Eurotiomycetes</taxon>
        <taxon>Chaetothyriomycetidae</taxon>
        <taxon>Chaetothyriales</taxon>
        <taxon>Herpotrichiellaceae</taxon>
        <taxon>Fonsecaea</taxon>
    </lineage>
</organism>
<dbReference type="Proteomes" id="UP000053411">
    <property type="component" value="Unassembled WGS sequence"/>
</dbReference>
<keyword evidence="3" id="KW-1185">Reference proteome</keyword>
<feature type="compositionally biased region" description="Basic and acidic residues" evidence="1">
    <location>
        <begin position="124"/>
        <end position="135"/>
    </location>
</feature>
<proteinExistence type="predicted"/>
<evidence type="ECO:0000313" key="2">
    <source>
        <dbReference type="EMBL" id="KIX99162.1"/>
    </source>
</evidence>
<accession>A0A0D2K034</accession>
<feature type="compositionally biased region" description="Polar residues" evidence="1">
    <location>
        <begin position="151"/>
        <end position="167"/>
    </location>
</feature>
<evidence type="ECO:0000256" key="1">
    <source>
        <dbReference type="SAM" id="MobiDB-lite"/>
    </source>
</evidence>
<dbReference type="VEuPathDB" id="FungiDB:Z520_04738"/>
<gene>
    <name evidence="2" type="ORF">Z520_04738</name>
</gene>
<feature type="compositionally biased region" description="Basic and acidic residues" evidence="1">
    <location>
        <begin position="89"/>
        <end position="98"/>
    </location>
</feature>
<sequence>MRYIRDKPARSMYTGDTSLRRFEWLCRHCGSHLKAQIEAARASLRFNIPWRNCNVLKTANHKYNIHMDDIYCYEFGFVGESSRCSRNCARRDSGHPVGEDDDTNSNNDQYTDMGDTEIDEEDADTHSDNNMKAEMGDAEDEASSMHDRTGSHGSRGSTRPSTVSSTDPVDADTSYCGNSDSLDLATLDRQRHLSSSFFKEHVHLAETPQWDSLSLASSSSDDSLSVLSSDSTVSGCTAYEEDAPSNEDDSRICPRRCLDLENNEDCSIDGNGKLWPNEILRRVAVILTGEAEPQRR</sequence>
<dbReference type="OrthoDB" id="4160220at2759"/>
<dbReference type="RefSeq" id="XP_016633285.1">
    <property type="nucleotide sequence ID" value="XM_016775242.1"/>
</dbReference>
<feature type="region of interest" description="Disordered" evidence="1">
    <location>
        <begin position="88"/>
        <end position="175"/>
    </location>
</feature>
<dbReference type="GeneID" id="27710484"/>
<feature type="compositionally biased region" description="Low complexity" evidence="1">
    <location>
        <begin position="213"/>
        <end position="234"/>
    </location>
</feature>
<reference evidence="2 3" key="1">
    <citation type="submission" date="2015-01" db="EMBL/GenBank/DDBJ databases">
        <title>The Genome Sequence of Fonsecaea multimorphosa CBS 102226.</title>
        <authorList>
            <consortium name="The Broad Institute Genomics Platform"/>
            <person name="Cuomo C."/>
            <person name="de Hoog S."/>
            <person name="Gorbushina A."/>
            <person name="Stielow B."/>
            <person name="Teixiera M."/>
            <person name="Abouelleil A."/>
            <person name="Chapman S.B."/>
            <person name="Priest M."/>
            <person name="Young S.K."/>
            <person name="Wortman J."/>
            <person name="Nusbaum C."/>
            <person name="Birren B."/>
        </authorList>
    </citation>
    <scope>NUCLEOTIDE SEQUENCE [LARGE SCALE GENOMIC DNA]</scope>
    <source>
        <strain evidence="2 3">CBS 102226</strain>
    </source>
</reference>
<dbReference type="AlphaFoldDB" id="A0A0D2K034"/>